<name>A0ABP5BHA4_9PSEU</name>
<accession>A0ABP5BHA4</accession>
<dbReference type="InterPro" id="IPR005531">
    <property type="entry name" value="Asp23"/>
</dbReference>
<dbReference type="Pfam" id="PF03780">
    <property type="entry name" value="Asp23"/>
    <property type="match status" value="1"/>
</dbReference>
<comment type="caution">
    <text evidence="2">The sequence shown here is derived from an EMBL/GenBank/DDBJ whole genome shotgun (WGS) entry which is preliminary data.</text>
</comment>
<protein>
    <submittedName>
        <fullName evidence="2">Asp23/Gls24 family envelope stress response protein</fullName>
    </submittedName>
</protein>
<keyword evidence="3" id="KW-1185">Reference proteome</keyword>
<dbReference type="PANTHER" id="PTHR34297:SF3">
    <property type="entry name" value="ALKALINE SHOCK PROTEIN 23"/>
    <property type="match status" value="1"/>
</dbReference>
<evidence type="ECO:0000313" key="2">
    <source>
        <dbReference type="EMBL" id="GAA1944996.1"/>
    </source>
</evidence>
<comment type="similarity">
    <text evidence="1">Belongs to the asp23 family.</text>
</comment>
<organism evidence="2 3">
    <name type="scientific">Amycolatopsis minnesotensis</name>
    <dbReference type="NCBI Taxonomy" id="337894"/>
    <lineage>
        <taxon>Bacteria</taxon>
        <taxon>Bacillati</taxon>
        <taxon>Actinomycetota</taxon>
        <taxon>Actinomycetes</taxon>
        <taxon>Pseudonocardiales</taxon>
        <taxon>Pseudonocardiaceae</taxon>
        <taxon>Amycolatopsis</taxon>
    </lineage>
</organism>
<dbReference type="EMBL" id="BAAANN010000003">
    <property type="protein sequence ID" value="GAA1944996.1"/>
    <property type="molecule type" value="Genomic_DNA"/>
</dbReference>
<gene>
    <name evidence="2" type="ORF">GCM10009754_10950</name>
</gene>
<evidence type="ECO:0000313" key="3">
    <source>
        <dbReference type="Proteomes" id="UP001501116"/>
    </source>
</evidence>
<sequence length="154" mass="15770">MTQSASSDSGTPPAKIAGQTAALNEEGSLGKTTISSTVVQKVAGVSAREVSGVHALGGGVSRAFGAIKERIPGSGTVTTSGVSVEVGERQAAVDLDVVVEYGARIVDVAKAVRRNVITTVEQITGLEVIEVNIAVNDIHLPEDDEGEETSSRVE</sequence>
<reference evidence="3" key="1">
    <citation type="journal article" date="2019" name="Int. J. Syst. Evol. Microbiol.">
        <title>The Global Catalogue of Microorganisms (GCM) 10K type strain sequencing project: providing services to taxonomists for standard genome sequencing and annotation.</title>
        <authorList>
            <consortium name="The Broad Institute Genomics Platform"/>
            <consortium name="The Broad Institute Genome Sequencing Center for Infectious Disease"/>
            <person name="Wu L."/>
            <person name="Ma J."/>
        </authorList>
    </citation>
    <scope>NUCLEOTIDE SEQUENCE [LARGE SCALE GENOMIC DNA]</scope>
    <source>
        <strain evidence="3">JCM 14545</strain>
    </source>
</reference>
<proteinExistence type="inferred from homology"/>
<dbReference type="Proteomes" id="UP001501116">
    <property type="component" value="Unassembled WGS sequence"/>
</dbReference>
<dbReference type="RefSeq" id="WP_344414074.1">
    <property type="nucleotide sequence ID" value="NZ_BAAANN010000003.1"/>
</dbReference>
<dbReference type="PANTHER" id="PTHR34297">
    <property type="entry name" value="HYPOTHETICAL CYTOSOLIC PROTEIN-RELATED"/>
    <property type="match status" value="1"/>
</dbReference>
<evidence type="ECO:0000256" key="1">
    <source>
        <dbReference type="ARBA" id="ARBA00005721"/>
    </source>
</evidence>